<name>A0A9P4UJ53_9PLEO</name>
<dbReference type="OrthoDB" id="3675232at2759"/>
<protein>
    <submittedName>
        <fullName evidence="2">Uncharacterized protein</fullName>
    </submittedName>
</protein>
<proteinExistence type="predicted"/>
<organism evidence="2 3">
    <name type="scientific">Karstenula rhodostoma CBS 690.94</name>
    <dbReference type="NCBI Taxonomy" id="1392251"/>
    <lineage>
        <taxon>Eukaryota</taxon>
        <taxon>Fungi</taxon>
        <taxon>Dikarya</taxon>
        <taxon>Ascomycota</taxon>
        <taxon>Pezizomycotina</taxon>
        <taxon>Dothideomycetes</taxon>
        <taxon>Pleosporomycetidae</taxon>
        <taxon>Pleosporales</taxon>
        <taxon>Massarineae</taxon>
        <taxon>Didymosphaeriaceae</taxon>
        <taxon>Karstenula</taxon>
    </lineage>
</organism>
<evidence type="ECO:0000313" key="3">
    <source>
        <dbReference type="Proteomes" id="UP000799764"/>
    </source>
</evidence>
<feature type="region of interest" description="Disordered" evidence="1">
    <location>
        <begin position="390"/>
        <end position="411"/>
    </location>
</feature>
<accession>A0A9P4UJ53</accession>
<evidence type="ECO:0000313" key="2">
    <source>
        <dbReference type="EMBL" id="KAF2450982.1"/>
    </source>
</evidence>
<gene>
    <name evidence="2" type="ORF">P171DRAFT_439526</name>
</gene>
<keyword evidence="3" id="KW-1185">Reference proteome</keyword>
<evidence type="ECO:0000256" key="1">
    <source>
        <dbReference type="SAM" id="MobiDB-lite"/>
    </source>
</evidence>
<sequence length="644" mass="71295">MVHHHTQFMAGPSSLKSSRYISALMDSQASAQVTTRNSHKLRGPTYEQVFAILTDARNTVKMNYTLITSARNKDSKTAMSSPHLTHAFLANLKDGLDECEARKESPQDILNSRIEIEHDVLEFWNRSGRMSENKDAVDEDIENFPLQLAAVEAGIKFRPPPMLKEVRESKVDGQGAEVQQSKFPRQGYVVPGQIQDVTVQLPQSAPPRPFSGTGMPMQLQRGARQDQPLPPYSAVFGADTSQQAQESRAPFQHTSTESYKLLGAHASAVASPIDYTRFLGSVGRAKFQQKGSFGPAGIMDGTSWMDSPVSTGAFSGDEDDEDRYGSMKGSNTLPASFIQTPAPVQQTGVIGAWGDSFNNFSHPDVLGDRGLLSSGYPVHLPQPQSAAIPQKRNHTALDAQESQAEAPKKRKYEKGGYVPAGMGMLLNDTPSTNIPFPRIVMDQPANVTIVELMVFFPRYIHSIDVIERIASNGGTGILLARIMNAHRNLAAPLYGNYFCKALQARMRKMGDKTDDGGYDYTKWTLSSHQSLPGHDADSLDIAGMRTKLEIENFPKVHDARTYPIPFKKLAVGVKKLPSGYDALNLTRCVRYAVAHPDEDWIYPDDFRRMVGHLSGHLLGEVFPVPVTQNHFDREAWLRWRNVRG</sequence>
<comment type="caution">
    <text evidence="2">The sequence shown here is derived from an EMBL/GenBank/DDBJ whole genome shotgun (WGS) entry which is preliminary data.</text>
</comment>
<reference evidence="2" key="1">
    <citation type="journal article" date="2020" name="Stud. Mycol.">
        <title>101 Dothideomycetes genomes: a test case for predicting lifestyles and emergence of pathogens.</title>
        <authorList>
            <person name="Haridas S."/>
            <person name="Albert R."/>
            <person name="Binder M."/>
            <person name="Bloem J."/>
            <person name="Labutti K."/>
            <person name="Salamov A."/>
            <person name="Andreopoulos B."/>
            <person name="Baker S."/>
            <person name="Barry K."/>
            <person name="Bills G."/>
            <person name="Bluhm B."/>
            <person name="Cannon C."/>
            <person name="Castanera R."/>
            <person name="Culley D."/>
            <person name="Daum C."/>
            <person name="Ezra D."/>
            <person name="Gonzalez J."/>
            <person name="Henrissat B."/>
            <person name="Kuo A."/>
            <person name="Liang C."/>
            <person name="Lipzen A."/>
            <person name="Lutzoni F."/>
            <person name="Magnuson J."/>
            <person name="Mondo S."/>
            <person name="Nolan M."/>
            <person name="Ohm R."/>
            <person name="Pangilinan J."/>
            <person name="Park H.-J."/>
            <person name="Ramirez L."/>
            <person name="Alfaro M."/>
            <person name="Sun H."/>
            <person name="Tritt A."/>
            <person name="Yoshinaga Y."/>
            <person name="Zwiers L.-H."/>
            <person name="Turgeon B."/>
            <person name="Goodwin S."/>
            <person name="Spatafora J."/>
            <person name="Crous P."/>
            <person name="Grigoriev I."/>
        </authorList>
    </citation>
    <scope>NUCLEOTIDE SEQUENCE</scope>
    <source>
        <strain evidence="2">CBS 690.94</strain>
    </source>
</reference>
<dbReference type="EMBL" id="MU001493">
    <property type="protein sequence ID" value="KAF2450982.1"/>
    <property type="molecule type" value="Genomic_DNA"/>
</dbReference>
<dbReference type="Proteomes" id="UP000799764">
    <property type="component" value="Unassembled WGS sequence"/>
</dbReference>
<dbReference type="AlphaFoldDB" id="A0A9P4UJ53"/>